<keyword evidence="2" id="KW-1185">Reference proteome</keyword>
<gene>
    <name evidence="1" type="ORF">ACFO5Q_06820</name>
</gene>
<dbReference type="Pfam" id="PF07722">
    <property type="entry name" value="Peptidase_C26"/>
    <property type="match status" value="1"/>
</dbReference>
<accession>A0ABV8U8V9</accession>
<dbReference type="SUPFAM" id="SSF52317">
    <property type="entry name" value="Class I glutamine amidotransferase-like"/>
    <property type="match status" value="1"/>
</dbReference>
<dbReference type="InterPro" id="IPR011697">
    <property type="entry name" value="Peptidase_C26"/>
</dbReference>
<proteinExistence type="predicted"/>
<organism evidence="1 2">
    <name type="scientific">Kordiimonas lipolytica</name>
    <dbReference type="NCBI Taxonomy" id="1662421"/>
    <lineage>
        <taxon>Bacteria</taxon>
        <taxon>Pseudomonadati</taxon>
        <taxon>Pseudomonadota</taxon>
        <taxon>Alphaproteobacteria</taxon>
        <taxon>Kordiimonadales</taxon>
        <taxon>Kordiimonadaceae</taxon>
        <taxon>Kordiimonas</taxon>
    </lineage>
</organism>
<dbReference type="Gene3D" id="3.40.50.880">
    <property type="match status" value="1"/>
</dbReference>
<protein>
    <submittedName>
        <fullName evidence="1">Gamma-glutamyl-gamma-aminobutyrate hydrolase family protein</fullName>
    </submittedName>
</protein>
<dbReference type="GO" id="GO:0016787">
    <property type="term" value="F:hydrolase activity"/>
    <property type="evidence" value="ECO:0007669"/>
    <property type="project" value="UniProtKB-KW"/>
</dbReference>
<reference evidence="2" key="1">
    <citation type="journal article" date="2019" name="Int. J. Syst. Evol. Microbiol.">
        <title>The Global Catalogue of Microorganisms (GCM) 10K type strain sequencing project: providing services to taxonomists for standard genome sequencing and annotation.</title>
        <authorList>
            <consortium name="The Broad Institute Genomics Platform"/>
            <consortium name="The Broad Institute Genome Sequencing Center for Infectious Disease"/>
            <person name="Wu L."/>
            <person name="Ma J."/>
        </authorList>
    </citation>
    <scope>NUCLEOTIDE SEQUENCE [LARGE SCALE GENOMIC DNA]</scope>
    <source>
        <strain evidence="2">CGMCC 1.15304</strain>
    </source>
</reference>
<dbReference type="EMBL" id="JBHSCR010000003">
    <property type="protein sequence ID" value="MFC4347555.1"/>
    <property type="molecule type" value="Genomic_DNA"/>
</dbReference>
<keyword evidence="1" id="KW-0378">Hydrolase</keyword>
<dbReference type="PROSITE" id="PS51273">
    <property type="entry name" value="GATASE_TYPE_1"/>
    <property type="match status" value="1"/>
</dbReference>
<name>A0ABV8U8V9_9PROT</name>
<dbReference type="PANTHER" id="PTHR43235:SF1">
    <property type="entry name" value="GLUTAMINE AMIDOTRANSFERASE PB2B2.05-RELATED"/>
    <property type="match status" value="1"/>
</dbReference>
<dbReference type="InterPro" id="IPR029062">
    <property type="entry name" value="Class_I_gatase-like"/>
</dbReference>
<comment type="caution">
    <text evidence="1">The sequence shown here is derived from an EMBL/GenBank/DDBJ whole genome shotgun (WGS) entry which is preliminary data.</text>
</comment>
<sequence length="230" mass="25412">MTKPKKPVIGVTCSNRGSWSSWIFNRFAIWRAGGVAVKSQPRSPADVDELDGLVIGGGDDIGATLYGGEVSLTIRPDPERDELERTMLDKALKRGLPVLGICRGYQLINVRFGGTLIQDIRSAYEGAPKGRILLPLRSVKMVAGSRLAAIFGRETIKVNSLHRQAVDQMGQGLEAVAHDRNGMVMALEHSEKPFLLGVQWHPELLPFSRRQIKLFRLLCQFAAKRKAGNR</sequence>
<dbReference type="RefSeq" id="WP_068153335.1">
    <property type="nucleotide sequence ID" value="NZ_JBHSCR010000003.1"/>
</dbReference>
<dbReference type="PANTHER" id="PTHR43235">
    <property type="entry name" value="GLUTAMINE AMIDOTRANSFERASE PB2B2.05-RELATED"/>
    <property type="match status" value="1"/>
</dbReference>
<evidence type="ECO:0000313" key="2">
    <source>
        <dbReference type="Proteomes" id="UP001595776"/>
    </source>
</evidence>
<dbReference type="InterPro" id="IPR044668">
    <property type="entry name" value="PuuD-like"/>
</dbReference>
<dbReference type="Proteomes" id="UP001595776">
    <property type="component" value="Unassembled WGS sequence"/>
</dbReference>
<dbReference type="CDD" id="cd01745">
    <property type="entry name" value="GATase1_2"/>
    <property type="match status" value="1"/>
</dbReference>
<evidence type="ECO:0000313" key="1">
    <source>
        <dbReference type="EMBL" id="MFC4347555.1"/>
    </source>
</evidence>